<proteinExistence type="predicted"/>
<protein>
    <submittedName>
        <fullName evidence="1">Uncharacterized protein</fullName>
    </submittedName>
</protein>
<evidence type="ECO:0000313" key="2">
    <source>
        <dbReference type="Proteomes" id="UP000735302"/>
    </source>
</evidence>
<keyword evidence="2" id="KW-1185">Reference proteome</keyword>
<sequence>MEQQNQVFFYQHQSLFFGQHQTILLRWTCRECTLVCHKLVKHSAQGESACTRPGKGEITQTELAALAPPAQKDSQTRRQSEAVTLPQRWRDVRVSVIKATPTAVQNYSWCCPVARQVYQHLVRMTCVTIQQAVQLLSHLHPPARPKETTTLHVCSTPLMIPIPPQSLRQIAFSCRLSLPRRASAIVAVRVPTPQWETLSLESLSTPTLVGV</sequence>
<comment type="caution">
    <text evidence="1">The sequence shown here is derived from an EMBL/GenBank/DDBJ whole genome shotgun (WGS) entry which is preliminary data.</text>
</comment>
<reference evidence="1 2" key="1">
    <citation type="journal article" date="2021" name="Elife">
        <title>Chloroplast acquisition without the gene transfer in kleptoplastic sea slugs, Plakobranchus ocellatus.</title>
        <authorList>
            <person name="Maeda T."/>
            <person name="Takahashi S."/>
            <person name="Yoshida T."/>
            <person name="Shimamura S."/>
            <person name="Takaki Y."/>
            <person name="Nagai Y."/>
            <person name="Toyoda A."/>
            <person name="Suzuki Y."/>
            <person name="Arimoto A."/>
            <person name="Ishii H."/>
            <person name="Satoh N."/>
            <person name="Nishiyama T."/>
            <person name="Hasebe M."/>
            <person name="Maruyama T."/>
            <person name="Minagawa J."/>
            <person name="Obokata J."/>
            <person name="Shigenobu S."/>
        </authorList>
    </citation>
    <scope>NUCLEOTIDE SEQUENCE [LARGE SCALE GENOMIC DNA]</scope>
</reference>
<dbReference type="EMBL" id="BLXT01007274">
    <property type="protein sequence ID" value="GFO37596.1"/>
    <property type="molecule type" value="Genomic_DNA"/>
</dbReference>
<organism evidence="1 2">
    <name type="scientific">Plakobranchus ocellatus</name>
    <dbReference type="NCBI Taxonomy" id="259542"/>
    <lineage>
        <taxon>Eukaryota</taxon>
        <taxon>Metazoa</taxon>
        <taxon>Spiralia</taxon>
        <taxon>Lophotrochozoa</taxon>
        <taxon>Mollusca</taxon>
        <taxon>Gastropoda</taxon>
        <taxon>Heterobranchia</taxon>
        <taxon>Euthyneura</taxon>
        <taxon>Panpulmonata</taxon>
        <taxon>Sacoglossa</taxon>
        <taxon>Placobranchoidea</taxon>
        <taxon>Plakobranchidae</taxon>
        <taxon>Plakobranchus</taxon>
    </lineage>
</organism>
<gene>
    <name evidence="1" type="ORF">PoB_006410100</name>
</gene>
<name>A0AAV4D0K8_9GAST</name>
<dbReference type="Proteomes" id="UP000735302">
    <property type="component" value="Unassembled WGS sequence"/>
</dbReference>
<dbReference type="AlphaFoldDB" id="A0AAV4D0K8"/>
<accession>A0AAV4D0K8</accession>
<evidence type="ECO:0000313" key="1">
    <source>
        <dbReference type="EMBL" id="GFO37596.1"/>
    </source>
</evidence>